<feature type="compositionally biased region" description="Basic and acidic residues" evidence="14">
    <location>
        <begin position="1"/>
        <end position="20"/>
    </location>
</feature>
<keyword evidence="16" id="KW-1185">Reference proteome</keyword>
<keyword evidence="9 13" id="KW-0350">Heme biosynthesis</keyword>
<evidence type="ECO:0000313" key="15">
    <source>
        <dbReference type="EMBL" id="TQV69095.1"/>
    </source>
</evidence>
<dbReference type="AlphaFoldDB" id="A0A545SVV5"/>
<evidence type="ECO:0000256" key="13">
    <source>
        <dbReference type="HAMAP-Rule" id="MF_01665"/>
    </source>
</evidence>
<comment type="subcellular location">
    <subcellularLocation>
        <location evidence="13">Cell membrane</location>
        <topology evidence="13">Multi-pass membrane protein</topology>
    </subcellularLocation>
    <subcellularLocation>
        <location evidence="2">Membrane</location>
        <topology evidence="2">Multi-pass membrane protein</topology>
    </subcellularLocation>
</comment>
<feature type="transmembrane region" description="Helical" evidence="13">
    <location>
        <begin position="126"/>
        <end position="143"/>
    </location>
</feature>
<feature type="transmembrane region" description="Helical" evidence="13">
    <location>
        <begin position="185"/>
        <end position="208"/>
    </location>
</feature>
<feature type="transmembrane region" description="Helical" evidence="13">
    <location>
        <begin position="352"/>
        <end position="372"/>
    </location>
</feature>
<keyword evidence="7 13" id="KW-0560">Oxidoreductase</keyword>
<comment type="cofactor">
    <cofactor evidence="1 13">
        <name>heme b</name>
        <dbReference type="ChEBI" id="CHEBI:60344"/>
    </cofactor>
</comment>
<dbReference type="NCBIfam" id="NF045570">
    <property type="entry name" value="HemSynCtaAAlphapr"/>
    <property type="match status" value="1"/>
</dbReference>
<sequence length="382" mass="42277">MSKPRSIFEEVSDTKDEVRDTPQTGAIERGSGGGGARGAIRVWLMILFALVAIMVVVGGLTRLTDSGLSITEWAPFTGAMPPMDQAAWEAEFAKYQEIPEFKLQNSHMDLEAFKSIYWWEWGHRQLGRFIGLVWAIGFFGFLAARKIPNGWTGRLLLLGALGGLQGAIGWWMVSSGLSGDRVDVASYRLAVHLGLAFVILGFITWYALLLGRKEASLMAARRLRERKLFGMGTGLLHLAFLQILLGALVAGIDAGRSFVDWPWMGDQFFPPEAFDIAPIWRNFFENAGLVQFMHRMVGYLLVIFAIIVWRASRKSGNQMVRMGFNLACLMIGAQAVLGIATVLQASPLHVAITHQIGAMLVWVLVLNARFLAGYPTEQSIRS</sequence>
<feature type="transmembrane region" description="Helical" evidence="13">
    <location>
        <begin position="155"/>
        <end position="173"/>
    </location>
</feature>
<evidence type="ECO:0000256" key="5">
    <source>
        <dbReference type="ARBA" id="ARBA00022723"/>
    </source>
</evidence>
<comment type="catalytic activity">
    <reaction evidence="12">
        <text>Fe(II)-heme o + 2 A + H2O = Fe(II)-heme a + 2 AH2</text>
        <dbReference type="Rhea" id="RHEA:63388"/>
        <dbReference type="ChEBI" id="CHEBI:13193"/>
        <dbReference type="ChEBI" id="CHEBI:15377"/>
        <dbReference type="ChEBI" id="CHEBI:17499"/>
        <dbReference type="ChEBI" id="CHEBI:60530"/>
        <dbReference type="ChEBI" id="CHEBI:61715"/>
        <dbReference type="EC" id="1.17.99.9"/>
    </reaction>
    <physiologicalReaction direction="left-to-right" evidence="12">
        <dbReference type="Rhea" id="RHEA:63389"/>
    </physiologicalReaction>
</comment>
<dbReference type="OrthoDB" id="9793156at2"/>
<feature type="binding site" description="axial binding residue" evidence="13">
    <location>
        <position position="294"/>
    </location>
    <ligand>
        <name>heme</name>
        <dbReference type="ChEBI" id="CHEBI:30413"/>
    </ligand>
    <ligandPart>
        <name>Fe</name>
        <dbReference type="ChEBI" id="CHEBI:18248"/>
    </ligandPart>
</feature>
<comment type="similarity">
    <text evidence="13">Belongs to the COX15/CtaA family. Type 2 subfamily.</text>
</comment>
<reference evidence="15 16" key="1">
    <citation type="submission" date="2019-06" db="EMBL/GenBank/DDBJ databases">
        <title>A novel species of marine bacteria.</title>
        <authorList>
            <person name="Wang Y."/>
        </authorList>
    </citation>
    <scope>NUCLEOTIDE SEQUENCE [LARGE SCALE GENOMIC DNA]</scope>
    <source>
        <strain evidence="15 16">MA1-10</strain>
    </source>
</reference>
<feature type="transmembrane region" description="Helical" evidence="13">
    <location>
        <begin position="228"/>
        <end position="252"/>
    </location>
</feature>
<dbReference type="InterPro" id="IPR003780">
    <property type="entry name" value="COX15/CtaA_fam"/>
</dbReference>
<comment type="caution">
    <text evidence="15">The sequence shown here is derived from an EMBL/GenBank/DDBJ whole genome shotgun (WGS) entry which is preliminary data.</text>
</comment>
<evidence type="ECO:0000256" key="7">
    <source>
        <dbReference type="ARBA" id="ARBA00023002"/>
    </source>
</evidence>
<evidence type="ECO:0000256" key="1">
    <source>
        <dbReference type="ARBA" id="ARBA00001970"/>
    </source>
</evidence>
<dbReference type="GO" id="GO:0006784">
    <property type="term" value="P:heme A biosynthetic process"/>
    <property type="evidence" value="ECO:0007669"/>
    <property type="project" value="UniProtKB-UniRule"/>
</dbReference>
<keyword evidence="10 13" id="KW-0472">Membrane</keyword>
<evidence type="ECO:0000256" key="3">
    <source>
        <dbReference type="ARBA" id="ARBA00022475"/>
    </source>
</evidence>
<dbReference type="RefSeq" id="WP_142852847.1">
    <property type="nucleotide sequence ID" value="NZ_FXWW01000001.1"/>
</dbReference>
<feature type="region of interest" description="Disordered" evidence="14">
    <location>
        <begin position="1"/>
        <end position="34"/>
    </location>
</feature>
<dbReference type="GO" id="GO:0120547">
    <property type="term" value="F:heme A synthase activity"/>
    <property type="evidence" value="ECO:0007669"/>
    <property type="project" value="UniProtKB-EC"/>
</dbReference>
<keyword evidence="3 13" id="KW-1003">Cell membrane</keyword>
<dbReference type="UniPathway" id="UPA00269">
    <property type="reaction ID" value="UER00713"/>
</dbReference>
<keyword evidence="6 13" id="KW-1133">Transmembrane helix</keyword>
<evidence type="ECO:0000256" key="4">
    <source>
        <dbReference type="ARBA" id="ARBA00022692"/>
    </source>
</evidence>
<feature type="binding site" description="axial binding residue" evidence="13">
    <location>
        <position position="354"/>
    </location>
    <ligand>
        <name>heme</name>
        <dbReference type="ChEBI" id="CHEBI:30413"/>
    </ligand>
    <ligandPart>
        <name>Fe</name>
        <dbReference type="ChEBI" id="CHEBI:18248"/>
    </ligandPart>
</feature>
<name>A0A545SVV5_9RHOB</name>
<evidence type="ECO:0000256" key="12">
    <source>
        <dbReference type="ARBA" id="ARBA00048044"/>
    </source>
</evidence>
<feature type="transmembrane region" description="Helical" evidence="13">
    <location>
        <begin position="323"/>
        <end position="346"/>
    </location>
</feature>
<dbReference type="GO" id="GO:0046872">
    <property type="term" value="F:metal ion binding"/>
    <property type="evidence" value="ECO:0007669"/>
    <property type="project" value="UniProtKB-KW"/>
</dbReference>
<dbReference type="EC" id="1.17.99.9" evidence="13"/>
<keyword evidence="4 13" id="KW-0812">Transmembrane</keyword>
<gene>
    <name evidence="13" type="primary">ctaA</name>
    <name evidence="15" type="ORF">FIL88_05875</name>
</gene>
<dbReference type="Pfam" id="PF02628">
    <property type="entry name" value="COX15-CtaA"/>
    <property type="match status" value="1"/>
</dbReference>
<evidence type="ECO:0000256" key="11">
    <source>
        <dbReference type="ARBA" id="ARBA00044501"/>
    </source>
</evidence>
<evidence type="ECO:0000256" key="6">
    <source>
        <dbReference type="ARBA" id="ARBA00022989"/>
    </source>
</evidence>
<dbReference type="PANTHER" id="PTHR23289">
    <property type="entry name" value="CYTOCHROME C OXIDASE ASSEMBLY PROTEIN COX15"/>
    <property type="match status" value="1"/>
</dbReference>
<evidence type="ECO:0000256" key="8">
    <source>
        <dbReference type="ARBA" id="ARBA00023004"/>
    </source>
</evidence>
<dbReference type="InterPro" id="IPR023754">
    <property type="entry name" value="HemeA_Synthase_type2"/>
</dbReference>
<evidence type="ECO:0000256" key="9">
    <source>
        <dbReference type="ARBA" id="ARBA00023133"/>
    </source>
</evidence>
<dbReference type="InterPro" id="IPR054616">
    <property type="entry name" value="HemA_synt_rhodobact"/>
</dbReference>
<dbReference type="EMBL" id="VICH01000004">
    <property type="protein sequence ID" value="TQV69095.1"/>
    <property type="molecule type" value="Genomic_DNA"/>
</dbReference>
<protein>
    <recommendedName>
        <fullName evidence="13">Heme A synthase</fullName>
        <shortName evidence="13">HAS</shortName>
        <ecNumber evidence="13">1.17.99.9</ecNumber>
    </recommendedName>
    <alternativeName>
        <fullName evidence="13">Cytochrome aa3-controlling protein</fullName>
    </alternativeName>
</protein>
<feature type="transmembrane region" description="Helical" evidence="13">
    <location>
        <begin position="292"/>
        <end position="311"/>
    </location>
</feature>
<keyword evidence="8 13" id="KW-0408">Iron</keyword>
<dbReference type="GO" id="GO:0005886">
    <property type="term" value="C:plasma membrane"/>
    <property type="evidence" value="ECO:0007669"/>
    <property type="project" value="UniProtKB-SubCell"/>
</dbReference>
<proteinExistence type="inferred from homology"/>
<comment type="function">
    <text evidence="13">Catalyzes the conversion of heme O to heme A by two successive hydroxylations of the methyl group at C8. The first hydroxylation forms heme I, the second hydroxylation results in an unstable dihydroxymethyl group, which spontaneously dehydrates, resulting in the formyl group of heme A.</text>
</comment>
<dbReference type="Proteomes" id="UP000315816">
    <property type="component" value="Unassembled WGS sequence"/>
</dbReference>
<comment type="subunit">
    <text evidence="13">Interacts with CtaB.</text>
</comment>
<evidence type="ECO:0000256" key="10">
    <source>
        <dbReference type="ARBA" id="ARBA00023136"/>
    </source>
</evidence>
<accession>A0A545SVV5</accession>
<feature type="transmembrane region" description="Helical" evidence="13">
    <location>
        <begin position="42"/>
        <end position="61"/>
    </location>
</feature>
<comment type="pathway">
    <text evidence="11 13">Porphyrin-containing compound metabolism; heme A biosynthesis; heme A from heme O: step 1/1.</text>
</comment>
<organism evidence="15 16">
    <name type="scientific">Aliiroseovarius halocynthiae</name>
    <dbReference type="NCBI Taxonomy" id="985055"/>
    <lineage>
        <taxon>Bacteria</taxon>
        <taxon>Pseudomonadati</taxon>
        <taxon>Pseudomonadota</taxon>
        <taxon>Alphaproteobacteria</taxon>
        <taxon>Rhodobacterales</taxon>
        <taxon>Paracoccaceae</taxon>
        <taxon>Aliiroseovarius</taxon>
    </lineage>
</organism>
<dbReference type="HAMAP" id="MF_01665">
    <property type="entry name" value="HemeA_synth_type2"/>
    <property type="match status" value="1"/>
</dbReference>
<evidence type="ECO:0000313" key="16">
    <source>
        <dbReference type="Proteomes" id="UP000315816"/>
    </source>
</evidence>
<keyword evidence="5 13" id="KW-0479">Metal-binding</keyword>
<evidence type="ECO:0000256" key="14">
    <source>
        <dbReference type="SAM" id="MobiDB-lite"/>
    </source>
</evidence>
<evidence type="ECO:0000256" key="2">
    <source>
        <dbReference type="ARBA" id="ARBA00004141"/>
    </source>
</evidence>
<dbReference type="PANTHER" id="PTHR23289:SF2">
    <property type="entry name" value="CYTOCHROME C OXIDASE ASSEMBLY PROTEIN COX15 HOMOLOG"/>
    <property type="match status" value="1"/>
</dbReference>